<dbReference type="Pfam" id="PF01638">
    <property type="entry name" value="HxlR"/>
    <property type="match status" value="1"/>
</dbReference>
<keyword evidence="1" id="KW-0805">Transcription regulation</keyword>
<name>A0A2A4YWH9_9PROT</name>
<dbReference type="SUPFAM" id="SSF46785">
    <property type="entry name" value="Winged helix' DNA-binding domain"/>
    <property type="match status" value="1"/>
</dbReference>
<evidence type="ECO:0000256" key="1">
    <source>
        <dbReference type="ARBA" id="ARBA00023015"/>
    </source>
</evidence>
<evidence type="ECO:0000313" key="5">
    <source>
        <dbReference type="EMBL" id="PCI99172.1"/>
    </source>
</evidence>
<protein>
    <submittedName>
        <fullName evidence="5">Transcriptional regulator</fullName>
    </submittedName>
</protein>
<dbReference type="PROSITE" id="PS51118">
    <property type="entry name" value="HTH_HXLR"/>
    <property type="match status" value="1"/>
</dbReference>
<dbReference type="Gene3D" id="1.10.10.10">
    <property type="entry name" value="Winged helix-like DNA-binding domain superfamily/Winged helix DNA-binding domain"/>
    <property type="match status" value="1"/>
</dbReference>
<dbReference type="GO" id="GO:0003677">
    <property type="term" value="F:DNA binding"/>
    <property type="evidence" value="ECO:0007669"/>
    <property type="project" value="UniProtKB-KW"/>
</dbReference>
<comment type="caution">
    <text evidence="5">The sequence shown here is derived from an EMBL/GenBank/DDBJ whole genome shotgun (WGS) entry which is preliminary data.</text>
</comment>
<evidence type="ECO:0000259" key="4">
    <source>
        <dbReference type="PROSITE" id="PS51118"/>
    </source>
</evidence>
<sequence>MDELLRIISGPWTTYILWRLANNGTVRFGELKRMVPGISSRMLTERLRKLEDTGFVTRSFKPTIPPEVSYTLTERGLELRETLNQLSALSIKWNMAGPCETNVGHGNTERTQTAKVS</sequence>
<keyword evidence="3" id="KW-0804">Transcription</keyword>
<proteinExistence type="predicted"/>
<organism evidence="5">
    <name type="scientific">OCS116 cluster bacterium</name>
    <dbReference type="NCBI Taxonomy" id="2030921"/>
    <lineage>
        <taxon>Bacteria</taxon>
        <taxon>Pseudomonadati</taxon>
        <taxon>Pseudomonadota</taxon>
        <taxon>Alphaproteobacteria</taxon>
        <taxon>OCS116 cluster</taxon>
    </lineage>
</organism>
<dbReference type="InterPro" id="IPR036388">
    <property type="entry name" value="WH-like_DNA-bd_sf"/>
</dbReference>
<dbReference type="PANTHER" id="PTHR33204">
    <property type="entry name" value="TRANSCRIPTIONAL REGULATOR, MARR FAMILY"/>
    <property type="match status" value="1"/>
</dbReference>
<gene>
    <name evidence="5" type="ORF">COB13_12220</name>
</gene>
<dbReference type="AlphaFoldDB" id="A0A2A4YWH9"/>
<reference evidence="5" key="2">
    <citation type="journal article" date="2018" name="ISME J.">
        <title>A dynamic microbial community with high functional redundancy inhabits the cold, oxic subseafloor aquifer.</title>
        <authorList>
            <person name="Tully B.J."/>
            <person name="Wheat C.G."/>
            <person name="Glazer B.T."/>
            <person name="Huber J.A."/>
        </authorList>
    </citation>
    <scope>NUCLEOTIDE SEQUENCE</scope>
    <source>
        <strain evidence="5">NORP83</strain>
    </source>
</reference>
<evidence type="ECO:0000256" key="3">
    <source>
        <dbReference type="ARBA" id="ARBA00023163"/>
    </source>
</evidence>
<evidence type="ECO:0000256" key="2">
    <source>
        <dbReference type="ARBA" id="ARBA00023125"/>
    </source>
</evidence>
<dbReference type="EMBL" id="NVUS01000017">
    <property type="protein sequence ID" value="PCI99172.1"/>
    <property type="molecule type" value="Genomic_DNA"/>
</dbReference>
<reference key="1">
    <citation type="submission" date="2017-08" db="EMBL/GenBank/DDBJ databases">
        <title>A dynamic microbial community with high functional redundancy inhabits the cold, oxic subseafloor aquifer.</title>
        <authorList>
            <person name="Tully B.J."/>
            <person name="Wheat C.G."/>
            <person name="Glazer B.T."/>
            <person name="Huber J.A."/>
        </authorList>
    </citation>
    <scope>NUCLEOTIDE SEQUENCE [LARGE SCALE GENOMIC DNA]</scope>
</reference>
<dbReference type="InterPro" id="IPR002577">
    <property type="entry name" value="HTH_HxlR"/>
</dbReference>
<accession>A0A2A4YWH9</accession>
<dbReference type="InterPro" id="IPR036390">
    <property type="entry name" value="WH_DNA-bd_sf"/>
</dbReference>
<feature type="domain" description="HTH hxlR-type" evidence="4">
    <location>
        <begin position="1"/>
        <end position="98"/>
    </location>
</feature>
<keyword evidence="2" id="KW-0238">DNA-binding</keyword>